<dbReference type="GO" id="GO:0005524">
    <property type="term" value="F:ATP binding"/>
    <property type="evidence" value="ECO:0007669"/>
    <property type="project" value="InterPro"/>
</dbReference>
<dbReference type="Proteomes" id="UP001164718">
    <property type="component" value="Chromosome"/>
</dbReference>
<reference evidence="2" key="1">
    <citation type="submission" date="2022-09" db="EMBL/GenBank/DDBJ databases">
        <title>Complete Genomes of Fervidibacillus albus and Fervidibacillus halotolerans isolated from tidal flat sediments.</title>
        <authorList>
            <person name="Kwon K.K."/>
            <person name="Yang S.-H."/>
            <person name="Park M.J."/>
            <person name="Oh H.-M."/>
        </authorList>
    </citation>
    <scope>NUCLEOTIDE SEQUENCE</scope>
    <source>
        <strain evidence="2">MEBiC13591</strain>
    </source>
</reference>
<keyword evidence="3" id="KW-1185">Reference proteome</keyword>
<accession>A0A9E8LY19</accession>
<feature type="domain" description="(+)RNA virus helicase C-terminal" evidence="1">
    <location>
        <begin position="218"/>
        <end position="256"/>
    </location>
</feature>
<dbReference type="InterPro" id="IPR027417">
    <property type="entry name" value="P-loop_NTPase"/>
</dbReference>
<gene>
    <name evidence="2" type="ORF">OE104_06020</name>
</gene>
<organism evidence="2 3">
    <name type="scientific">Fervidibacillus albus</name>
    <dbReference type="NCBI Taxonomy" id="2980026"/>
    <lineage>
        <taxon>Bacteria</taxon>
        <taxon>Bacillati</taxon>
        <taxon>Bacillota</taxon>
        <taxon>Bacilli</taxon>
        <taxon>Bacillales</taxon>
        <taxon>Bacillaceae</taxon>
        <taxon>Fervidibacillus</taxon>
    </lineage>
</organism>
<dbReference type="Gene3D" id="3.40.50.300">
    <property type="entry name" value="P-loop containing nucleotide triphosphate hydrolases"/>
    <property type="match status" value="1"/>
</dbReference>
<sequence length="365" mass="41813">MGGNEINYFAGGNTAYGYVHHFESNFQQLDRLFILKGGPGTAKSTIMKSIGNEWYERGYDVEWIHSTQDVQNVDGVIIPQLKIGLVDGSVPHIVEPQIPIVVEEYVNVGKVFDRNELLPKKADIIQLTRAIQRGYENVYDTFRKALEQHDRLESYYIKEIDRNKADQLTKEWIGDHIRPKKEQTNAIVKHRFLGASTPEGPVDFIENLTSTVTNRFFIKGRPGCGKSTMLKKIAKTAFERGYSTEIYHCGFDPNSLDMVIVRELDWAIFDSTAPHEYFPSKKSDVSIDLYNLTITPGTDEKYETEINEVQKSYKTEMAKGIDRLKAVKKLEDELNKIYNKATNVSSITSIREEINEQIIKEEMVR</sequence>
<proteinExistence type="predicted"/>
<dbReference type="SUPFAM" id="SSF52540">
    <property type="entry name" value="P-loop containing nucleoside triphosphate hydrolases"/>
    <property type="match status" value="2"/>
</dbReference>
<dbReference type="EMBL" id="CP106878">
    <property type="protein sequence ID" value="WAA10869.1"/>
    <property type="molecule type" value="Genomic_DNA"/>
</dbReference>
<name>A0A9E8LY19_9BACI</name>
<dbReference type="InterPro" id="IPR027351">
    <property type="entry name" value="(+)RNA_virus_helicase_core_dom"/>
</dbReference>
<dbReference type="AlphaFoldDB" id="A0A9E8LY19"/>
<evidence type="ECO:0000313" key="2">
    <source>
        <dbReference type="EMBL" id="WAA10869.1"/>
    </source>
</evidence>
<dbReference type="Pfam" id="PF01443">
    <property type="entry name" value="Viral_helicase1"/>
    <property type="match status" value="1"/>
</dbReference>
<evidence type="ECO:0000259" key="1">
    <source>
        <dbReference type="Pfam" id="PF01443"/>
    </source>
</evidence>
<dbReference type="KEGG" id="faf:OE104_06020"/>
<dbReference type="RefSeq" id="WP_275418676.1">
    <property type="nucleotide sequence ID" value="NZ_CP106878.1"/>
</dbReference>
<protein>
    <submittedName>
        <fullName evidence="2">PRK06851 family protein</fullName>
    </submittedName>
</protein>
<evidence type="ECO:0000313" key="3">
    <source>
        <dbReference type="Proteomes" id="UP001164718"/>
    </source>
</evidence>